<dbReference type="GO" id="GO:0003677">
    <property type="term" value="F:DNA binding"/>
    <property type="evidence" value="ECO:0007669"/>
    <property type="project" value="InterPro"/>
</dbReference>
<dbReference type="Pfam" id="PF08281">
    <property type="entry name" value="Sigma70_r4_2"/>
    <property type="match status" value="1"/>
</dbReference>
<keyword evidence="7" id="KW-1185">Reference proteome</keyword>
<dbReference type="GO" id="GO:0006352">
    <property type="term" value="P:DNA-templated transcription initiation"/>
    <property type="evidence" value="ECO:0007669"/>
    <property type="project" value="InterPro"/>
</dbReference>
<evidence type="ECO:0000256" key="3">
    <source>
        <dbReference type="ARBA" id="ARBA00023082"/>
    </source>
</evidence>
<dbReference type="PANTHER" id="PTHR43133">
    <property type="entry name" value="RNA POLYMERASE ECF-TYPE SIGMA FACTO"/>
    <property type="match status" value="1"/>
</dbReference>
<evidence type="ECO:0000313" key="6">
    <source>
        <dbReference type="EMBL" id="SFC38480.1"/>
    </source>
</evidence>
<dbReference type="InterPro" id="IPR013249">
    <property type="entry name" value="RNA_pol_sigma70_r4_t2"/>
</dbReference>
<dbReference type="STRING" id="119641.SAMN05421842_10342"/>
<dbReference type="AlphaFoldDB" id="A0A1I1IZ29"/>
<keyword evidence="2" id="KW-0805">Transcription regulation</keyword>
<dbReference type="CDD" id="cd06171">
    <property type="entry name" value="Sigma70_r4"/>
    <property type="match status" value="1"/>
</dbReference>
<evidence type="ECO:0000256" key="1">
    <source>
        <dbReference type="ARBA" id="ARBA00010641"/>
    </source>
</evidence>
<protein>
    <submittedName>
        <fullName evidence="6">RNA polymerase sigma-70 factor, ECF subfamily</fullName>
    </submittedName>
</protein>
<proteinExistence type="inferred from homology"/>
<evidence type="ECO:0000256" key="2">
    <source>
        <dbReference type="ARBA" id="ARBA00023015"/>
    </source>
</evidence>
<dbReference type="SUPFAM" id="SSF88659">
    <property type="entry name" value="Sigma3 and sigma4 domains of RNA polymerase sigma factors"/>
    <property type="match status" value="1"/>
</dbReference>
<dbReference type="InterPro" id="IPR013324">
    <property type="entry name" value="RNA_pol_sigma_r3/r4-like"/>
</dbReference>
<dbReference type="InterPro" id="IPR036388">
    <property type="entry name" value="WH-like_DNA-bd_sf"/>
</dbReference>
<dbReference type="Gene3D" id="1.10.10.10">
    <property type="entry name" value="Winged helix-like DNA-binding domain superfamily/Winged helix DNA-binding domain"/>
    <property type="match status" value="1"/>
</dbReference>
<dbReference type="NCBIfam" id="TIGR02937">
    <property type="entry name" value="sigma70-ECF"/>
    <property type="match status" value="1"/>
</dbReference>
<organism evidence="6 7">
    <name type="scientific">Clostridium uliginosum</name>
    <dbReference type="NCBI Taxonomy" id="119641"/>
    <lineage>
        <taxon>Bacteria</taxon>
        <taxon>Bacillati</taxon>
        <taxon>Bacillota</taxon>
        <taxon>Clostridia</taxon>
        <taxon>Eubacteriales</taxon>
        <taxon>Clostridiaceae</taxon>
        <taxon>Clostridium</taxon>
    </lineage>
</organism>
<keyword evidence="3" id="KW-0731">Sigma factor</keyword>
<dbReference type="SUPFAM" id="SSF88946">
    <property type="entry name" value="Sigma2 domain of RNA polymerase sigma factors"/>
    <property type="match status" value="1"/>
</dbReference>
<dbReference type="OrthoDB" id="9784984at2"/>
<keyword evidence="4" id="KW-0804">Transcription</keyword>
<dbReference type="PROSITE" id="PS00622">
    <property type="entry name" value="HTH_LUXR_1"/>
    <property type="match status" value="1"/>
</dbReference>
<dbReference type="Pfam" id="PF04542">
    <property type="entry name" value="Sigma70_r2"/>
    <property type="match status" value="1"/>
</dbReference>
<dbReference type="EMBL" id="FOMG01000003">
    <property type="protein sequence ID" value="SFC38480.1"/>
    <property type="molecule type" value="Genomic_DNA"/>
</dbReference>
<dbReference type="GO" id="GO:0016987">
    <property type="term" value="F:sigma factor activity"/>
    <property type="evidence" value="ECO:0007669"/>
    <property type="project" value="UniProtKB-KW"/>
</dbReference>
<feature type="domain" description="HTH luxR-type" evidence="5">
    <location>
        <begin position="142"/>
        <end position="169"/>
    </location>
</feature>
<dbReference type="PANTHER" id="PTHR43133:SF51">
    <property type="entry name" value="RNA POLYMERASE SIGMA FACTOR"/>
    <property type="match status" value="1"/>
</dbReference>
<dbReference type="InterPro" id="IPR013325">
    <property type="entry name" value="RNA_pol_sigma_r2"/>
</dbReference>
<accession>A0A1I1IZ29</accession>
<dbReference type="InterPro" id="IPR014284">
    <property type="entry name" value="RNA_pol_sigma-70_dom"/>
</dbReference>
<reference evidence="6 7" key="1">
    <citation type="submission" date="2016-10" db="EMBL/GenBank/DDBJ databases">
        <authorList>
            <person name="de Groot N.N."/>
        </authorList>
    </citation>
    <scope>NUCLEOTIDE SEQUENCE [LARGE SCALE GENOMIC DNA]</scope>
    <source>
        <strain evidence="6 7">DSM 12992</strain>
    </source>
</reference>
<evidence type="ECO:0000313" key="7">
    <source>
        <dbReference type="Proteomes" id="UP000199263"/>
    </source>
</evidence>
<dbReference type="InterPro" id="IPR007627">
    <property type="entry name" value="RNA_pol_sigma70_r2"/>
</dbReference>
<name>A0A1I1IZ29_9CLOT</name>
<dbReference type="RefSeq" id="WP_090088669.1">
    <property type="nucleotide sequence ID" value="NZ_FOMG01000003.1"/>
</dbReference>
<comment type="similarity">
    <text evidence="1">Belongs to the sigma-70 factor family. ECF subfamily.</text>
</comment>
<dbReference type="Gene3D" id="1.10.1740.10">
    <property type="match status" value="1"/>
</dbReference>
<gene>
    <name evidence="6" type="ORF">SAMN05421842_10342</name>
</gene>
<dbReference type="InterPro" id="IPR000792">
    <property type="entry name" value="Tscrpt_reg_LuxR_C"/>
</dbReference>
<evidence type="ECO:0000256" key="4">
    <source>
        <dbReference type="ARBA" id="ARBA00023163"/>
    </source>
</evidence>
<dbReference type="InterPro" id="IPR039425">
    <property type="entry name" value="RNA_pol_sigma-70-like"/>
</dbReference>
<sequence>MSETELVEKIQSGDMNALGEIFEIYKNQGLKYAYLITGSRFTSEDIVQETFIKCYLSAKSLKNAEQFKPWFFKILTRIAWKHTGKERKTLPFENIFEKANDESIDKSIERYIRNQEAEALHAEIEHLDLKQKTVVVLFYFNGLTVKEIAKIMGCFEGTVKSRLYSARKKLKLSLLNNEECEITKAKECEVNG</sequence>
<evidence type="ECO:0000259" key="5">
    <source>
        <dbReference type="PROSITE" id="PS00622"/>
    </source>
</evidence>
<dbReference type="Proteomes" id="UP000199263">
    <property type="component" value="Unassembled WGS sequence"/>
</dbReference>